<accession>A0A0B5J967</accession>
<organism evidence="2 3">
    <name type="scientific">Pandoravirus inopinatum</name>
    <dbReference type="NCBI Taxonomy" id="1605721"/>
    <lineage>
        <taxon>Viruses</taxon>
        <taxon>Pandoravirus</taxon>
    </lineage>
</organism>
<dbReference type="Proteomes" id="UP000202511">
    <property type="component" value="Segment"/>
</dbReference>
<feature type="region of interest" description="Disordered" evidence="1">
    <location>
        <begin position="31"/>
        <end position="53"/>
    </location>
</feature>
<reference evidence="2 3" key="1">
    <citation type="journal article" date="2015" name="Parasitol. Res.">
        <title>Viruses in close associations with free-living amoebae.</title>
        <authorList>
            <person name="Scheid P."/>
        </authorList>
    </citation>
    <scope>NUCLEOTIDE SEQUENCE [LARGE SCALE GENOMIC DNA]</scope>
    <source>
        <strain evidence="2">KlaHel</strain>
    </source>
</reference>
<dbReference type="OrthoDB" id="39940at10239"/>
<evidence type="ECO:0000313" key="2">
    <source>
        <dbReference type="EMBL" id="AJF98520.1"/>
    </source>
</evidence>
<sequence length="316" mass="33249">MSATARQMAMGQRASLPQRSLLTALTAGLQPEADGAMGGSSRTMRSRRPQATTSLGVANDGRAIRRDPATVTASAPLPPEWASLGDRLVCLLGTEPAVDVLDAYGMDRWDAGGCGVLAAALAPVMAQRGVPNARSYGIIVPNGLSGARVLAYVVGNSPAGPFFDASGWHSAEAVQARAGRGARIVPMEAGVGPVAGPTGVVCPHGAVRDLRLALERYLDVPFIVLYNPVDALMRSVTGERSLPQLWTWDDRTTAARLYLVTPDGPMPVNEQGTRLPPHYAQIAGLARQDPRRQSCLVLGAPKAARSAVAQRRHPTV</sequence>
<evidence type="ECO:0000256" key="1">
    <source>
        <dbReference type="SAM" id="MobiDB-lite"/>
    </source>
</evidence>
<evidence type="ECO:0000313" key="3">
    <source>
        <dbReference type="Proteomes" id="UP000202511"/>
    </source>
</evidence>
<dbReference type="RefSeq" id="YP_009120755.1">
    <property type="nucleotide sequence ID" value="NC_026440.1"/>
</dbReference>
<dbReference type="GeneID" id="23463437"/>
<name>A0A0B5J967_9VIRU</name>
<proteinExistence type="predicted"/>
<dbReference type="EMBL" id="KP136319">
    <property type="protein sequence ID" value="AJF98520.1"/>
    <property type="molecule type" value="Genomic_DNA"/>
</dbReference>
<dbReference type="KEGG" id="vg:23463437"/>
<protein>
    <submittedName>
        <fullName evidence="2">Uncharacterized protein</fullName>
    </submittedName>
</protein>